<keyword evidence="2" id="KW-1185">Reference proteome</keyword>
<dbReference type="InterPro" id="IPR043138">
    <property type="entry name" value="GGT_lsub"/>
</dbReference>
<sequence>MKSFTLYLCIFLLITKASYSQQTQKPPLYGKNWMAITGKPLAATAGAMIFQKGGNAVDAACAMLAATCTMWDVLSWGGETQALIYNPTTKKVIAINALGVAPTGATVDFFKSKGYDFPPEYGPLAAITPGTPGGLCYMLAKYGSLSLQEVLNPSIEMAAGYPIDAQTANSIERNKEKIKEWPYSKAVFLPHLGSKREAPAAGEIFRQPQLLATLNKLVEAEQQALKEGKNREEAIMAAYNRFYKGDIADEFVRGSAEQGGLITKADLANWTPIEEEPLHVNYRGVEVYKLQEWTQGPALLQSLNILENFDLKNLGYNSAQYIHTLYQTMNLAFADRDFYYGDPYFRPRPPISGLLDKNYAKKRAAMIPKDRNLMIALPGDPFPFQNESNPFKGLLKKRSLLLDSNSNEKIKDFVPKHDASNQALLNSETAEDSLYRDRLWRGTTSVVAADKEGWLVAITPSGGWVPACIAGNTGIGMSQRLQSFVLDSIVNPYNVIQPGKRPRVTLTPSLALKNGKPFLAFAVQGGDTQDQNLLQFFLNIVEFGMTVQQATEAANINSNQLWLSLGGTQMKDRVPKSGSILLNSNTKEGIRNTLKQMGYNMTFGERTSGPINAIFVDQEHGTFWGGSSNHGEDYGIGW</sequence>
<name>A0ABV6HSL3_9SPHI</name>
<dbReference type="InterPro" id="IPR029055">
    <property type="entry name" value="Ntn_hydrolases_N"/>
</dbReference>
<dbReference type="SUPFAM" id="SSF56235">
    <property type="entry name" value="N-terminal nucleophile aminohydrolases (Ntn hydrolases)"/>
    <property type="match status" value="1"/>
</dbReference>
<dbReference type="InterPro" id="IPR052896">
    <property type="entry name" value="GGT-like_enzyme"/>
</dbReference>
<dbReference type="RefSeq" id="WP_130856509.1">
    <property type="nucleotide sequence ID" value="NZ_JBHLWO010000002.1"/>
</dbReference>
<dbReference type="Gene3D" id="1.10.246.130">
    <property type="match status" value="1"/>
</dbReference>
<organism evidence="1 2">
    <name type="scientific">Olivibacter oleidegradans</name>
    <dbReference type="NCBI Taxonomy" id="760123"/>
    <lineage>
        <taxon>Bacteria</taxon>
        <taxon>Pseudomonadati</taxon>
        <taxon>Bacteroidota</taxon>
        <taxon>Sphingobacteriia</taxon>
        <taxon>Sphingobacteriales</taxon>
        <taxon>Sphingobacteriaceae</taxon>
        <taxon>Olivibacter</taxon>
    </lineage>
</organism>
<proteinExistence type="predicted"/>
<dbReference type="PRINTS" id="PR01210">
    <property type="entry name" value="GGTRANSPTASE"/>
</dbReference>
<dbReference type="PANTHER" id="PTHR43881">
    <property type="entry name" value="GAMMA-GLUTAMYLTRANSPEPTIDASE (AFU_ORTHOLOGUE AFUA_4G13580)"/>
    <property type="match status" value="1"/>
</dbReference>
<evidence type="ECO:0000313" key="1">
    <source>
        <dbReference type="EMBL" id="MFC0320908.1"/>
    </source>
</evidence>
<dbReference type="PANTHER" id="PTHR43881:SF1">
    <property type="entry name" value="GAMMA-GLUTAMYLTRANSPEPTIDASE (AFU_ORTHOLOGUE AFUA_4G13580)"/>
    <property type="match status" value="1"/>
</dbReference>
<dbReference type="Pfam" id="PF01019">
    <property type="entry name" value="G_glu_transpept"/>
    <property type="match status" value="1"/>
</dbReference>
<reference evidence="1 2" key="1">
    <citation type="submission" date="2024-09" db="EMBL/GenBank/DDBJ databases">
        <authorList>
            <person name="Sun Q."/>
            <person name="Mori K."/>
        </authorList>
    </citation>
    <scope>NUCLEOTIDE SEQUENCE [LARGE SCALE GENOMIC DNA]</scope>
    <source>
        <strain evidence="1 2">CCM 7765</strain>
    </source>
</reference>
<evidence type="ECO:0000313" key="2">
    <source>
        <dbReference type="Proteomes" id="UP001589774"/>
    </source>
</evidence>
<gene>
    <name evidence="1" type="ORF">ACFFI0_21465</name>
</gene>
<dbReference type="Proteomes" id="UP001589774">
    <property type="component" value="Unassembled WGS sequence"/>
</dbReference>
<comment type="caution">
    <text evidence="1">The sequence shown here is derived from an EMBL/GenBank/DDBJ whole genome shotgun (WGS) entry which is preliminary data.</text>
</comment>
<dbReference type="Gene3D" id="3.60.20.40">
    <property type="match status" value="1"/>
</dbReference>
<dbReference type="EMBL" id="JBHLWO010000002">
    <property type="protein sequence ID" value="MFC0320908.1"/>
    <property type="molecule type" value="Genomic_DNA"/>
</dbReference>
<protein>
    <submittedName>
        <fullName evidence="1">Gamma-glutamyltransferase family protein</fullName>
    </submittedName>
</protein>
<dbReference type="InterPro" id="IPR043137">
    <property type="entry name" value="GGT_ssub_C"/>
</dbReference>
<accession>A0ABV6HSL3</accession>